<dbReference type="RefSeq" id="WP_089282076.1">
    <property type="nucleotide sequence ID" value="NZ_FZOJ01000005.1"/>
</dbReference>
<accession>A0A239C7J5</accession>
<proteinExistence type="predicted"/>
<reference evidence="1 2" key="1">
    <citation type="submission" date="2017-06" db="EMBL/GenBank/DDBJ databases">
        <authorList>
            <person name="Kim H.J."/>
            <person name="Triplett B.A."/>
        </authorList>
    </citation>
    <scope>NUCLEOTIDE SEQUENCE [LARGE SCALE GENOMIC DNA]</scope>
    <source>
        <strain evidence="1 2">SCA</strain>
    </source>
</reference>
<keyword evidence="2" id="KW-1185">Reference proteome</keyword>
<dbReference type="AlphaFoldDB" id="A0A239C7J5"/>
<name>A0A239C7J5_9FIRM</name>
<dbReference type="EMBL" id="FZOJ01000005">
    <property type="protein sequence ID" value="SNS15353.1"/>
    <property type="molecule type" value="Genomic_DNA"/>
</dbReference>
<evidence type="ECO:0000313" key="1">
    <source>
        <dbReference type="EMBL" id="SNS15353.1"/>
    </source>
</evidence>
<sequence length="199" mass="24162">MEAIGFTELIKNILETSMQERFIGNYGKIYDYWLSNQKSVNTEFIESFKEVFTKATELQNEEKKGPIAYIVISFLRTRIIEEDYQLRIDLYDEMFYLDKVECSGYWKVDFVFQYLHEDIELFKEKIEEYIEKIQDNSYELIKKDYAAIYNYFLYEYLKKNIKLLLETEEYQSLNKTEDLKIGFGEYMDKVDIIYDQENP</sequence>
<dbReference type="Proteomes" id="UP000198304">
    <property type="component" value="Unassembled WGS sequence"/>
</dbReference>
<evidence type="ECO:0000313" key="2">
    <source>
        <dbReference type="Proteomes" id="UP000198304"/>
    </source>
</evidence>
<organism evidence="1 2">
    <name type="scientific">Anaerovirgula multivorans</name>
    <dbReference type="NCBI Taxonomy" id="312168"/>
    <lineage>
        <taxon>Bacteria</taxon>
        <taxon>Bacillati</taxon>
        <taxon>Bacillota</taxon>
        <taxon>Clostridia</taxon>
        <taxon>Peptostreptococcales</taxon>
        <taxon>Natronincolaceae</taxon>
        <taxon>Anaerovirgula</taxon>
    </lineage>
</organism>
<dbReference type="OrthoDB" id="2064333at2"/>
<gene>
    <name evidence="1" type="ORF">SAMN05446037_100516</name>
</gene>
<protein>
    <submittedName>
        <fullName evidence="1">Uncharacterized protein</fullName>
    </submittedName>
</protein>